<dbReference type="EC" id="6.3.5.-" evidence="1"/>
<comment type="catalytic activity">
    <reaction evidence="1">
        <text>L-glutamyl-tRNA(Gln) + L-glutamine + ATP + H2O = L-glutaminyl-tRNA(Gln) + L-glutamate + ADP + phosphate + H(+)</text>
        <dbReference type="Rhea" id="RHEA:17521"/>
        <dbReference type="Rhea" id="RHEA-COMP:9681"/>
        <dbReference type="Rhea" id="RHEA-COMP:9684"/>
        <dbReference type="ChEBI" id="CHEBI:15377"/>
        <dbReference type="ChEBI" id="CHEBI:15378"/>
        <dbReference type="ChEBI" id="CHEBI:29985"/>
        <dbReference type="ChEBI" id="CHEBI:30616"/>
        <dbReference type="ChEBI" id="CHEBI:43474"/>
        <dbReference type="ChEBI" id="CHEBI:58359"/>
        <dbReference type="ChEBI" id="CHEBI:78520"/>
        <dbReference type="ChEBI" id="CHEBI:78521"/>
        <dbReference type="ChEBI" id="CHEBI:456216"/>
    </reaction>
</comment>
<protein>
    <recommendedName>
        <fullName evidence="1">Aspartyl/glutamyl-tRNA(Asn/Gln) amidotransferase subunit C</fullName>
        <shortName evidence="1">Asp/Glu-ADT subunit C</shortName>
        <ecNumber evidence="1">6.3.5.-</ecNumber>
    </recommendedName>
</protein>
<dbReference type="AlphaFoldDB" id="A0AAX1WWH6"/>
<dbReference type="InterPro" id="IPR036113">
    <property type="entry name" value="Asp/Glu-ADT_sf_sub_c"/>
</dbReference>
<accession>A0AAX1WWH6</accession>
<dbReference type="GO" id="GO:0006412">
    <property type="term" value="P:translation"/>
    <property type="evidence" value="ECO:0007669"/>
    <property type="project" value="UniProtKB-UniRule"/>
</dbReference>
<evidence type="ECO:0000313" key="2">
    <source>
        <dbReference type="EMBL" id="ROR48879.1"/>
    </source>
</evidence>
<reference evidence="2 3" key="1">
    <citation type="submission" date="2018-11" db="EMBL/GenBank/DDBJ databases">
        <title>Genomic Encyclopedia of Type Strains, Phase IV (KMG-IV): sequencing the most valuable type-strain genomes for metagenomic binning, comparative biology and taxonomic classification.</title>
        <authorList>
            <person name="Goeker M."/>
        </authorList>
    </citation>
    <scope>NUCLEOTIDE SEQUENCE [LARGE SCALE GENOMIC DNA]</scope>
    <source>
        <strain evidence="2 3">DSM 15985</strain>
    </source>
</reference>
<dbReference type="GO" id="GO:0050567">
    <property type="term" value="F:glutaminyl-tRNA synthase (glutamine-hydrolyzing) activity"/>
    <property type="evidence" value="ECO:0007669"/>
    <property type="project" value="UniProtKB-UniRule"/>
</dbReference>
<dbReference type="HAMAP" id="MF_00122">
    <property type="entry name" value="GatC"/>
    <property type="match status" value="1"/>
</dbReference>
<dbReference type="NCBIfam" id="TIGR00135">
    <property type="entry name" value="gatC"/>
    <property type="match status" value="1"/>
</dbReference>
<dbReference type="EMBL" id="RJVL01000002">
    <property type="protein sequence ID" value="ROR48879.1"/>
    <property type="molecule type" value="Genomic_DNA"/>
</dbReference>
<comment type="function">
    <text evidence="1">Allows the formation of correctly charged Asn-tRNA(Asn) or Gln-tRNA(Gln) through the transamidation of misacylated Asp-tRNA(Asn) or Glu-tRNA(Gln) in organisms which lack either or both of asparaginyl-tRNA or glutaminyl-tRNA synthetases. The reaction takes place in the presence of glutamine and ATP through an activated phospho-Asp-tRNA(Asn) or phospho-Glu-tRNA(Gln).</text>
</comment>
<comment type="similarity">
    <text evidence="1">Belongs to the GatC family.</text>
</comment>
<keyword evidence="1" id="KW-0547">Nucleotide-binding</keyword>
<gene>
    <name evidence="1" type="primary">gatC</name>
    <name evidence="2" type="ORF">EDC60_0872</name>
</gene>
<proteinExistence type="inferred from homology"/>
<dbReference type="GO" id="GO:0005524">
    <property type="term" value="F:ATP binding"/>
    <property type="evidence" value="ECO:0007669"/>
    <property type="project" value="UniProtKB-KW"/>
</dbReference>
<comment type="caution">
    <text evidence="2">The sequence shown here is derived from an EMBL/GenBank/DDBJ whole genome shotgun (WGS) entry which is preliminary data.</text>
</comment>
<keyword evidence="1" id="KW-0067">ATP-binding</keyword>
<keyword evidence="1" id="KW-0436">Ligase</keyword>
<dbReference type="InterPro" id="IPR003837">
    <property type="entry name" value="GatC"/>
</dbReference>
<evidence type="ECO:0000256" key="1">
    <source>
        <dbReference type="HAMAP-Rule" id="MF_00122"/>
    </source>
</evidence>
<dbReference type="SMR" id="A0AAX1WWH6"/>
<name>A0AAX1WWH6_9BURK</name>
<keyword evidence="1" id="KW-0648">Protein biosynthesis</keyword>
<dbReference type="Proteomes" id="UP000271868">
    <property type="component" value="Unassembled WGS sequence"/>
</dbReference>
<dbReference type="PANTHER" id="PTHR15004">
    <property type="entry name" value="GLUTAMYL-TRNA(GLN) AMIDOTRANSFERASE SUBUNIT C, MITOCHONDRIAL"/>
    <property type="match status" value="1"/>
</dbReference>
<dbReference type="Gene3D" id="1.10.20.60">
    <property type="entry name" value="Glu-tRNAGln amidotransferase C subunit, N-terminal domain"/>
    <property type="match status" value="1"/>
</dbReference>
<dbReference type="RefSeq" id="WP_012655331.1">
    <property type="nucleotide sequence ID" value="NZ_DAMASD010000066.1"/>
</dbReference>
<comment type="catalytic activity">
    <reaction evidence="1">
        <text>L-aspartyl-tRNA(Asn) + L-glutamine + ATP + H2O = L-asparaginyl-tRNA(Asn) + L-glutamate + ADP + phosphate + 2 H(+)</text>
        <dbReference type="Rhea" id="RHEA:14513"/>
        <dbReference type="Rhea" id="RHEA-COMP:9674"/>
        <dbReference type="Rhea" id="RHEA-COMP:9677"/>
        <dbReference type="ChEBI" id="CHEBI:15377"/>
        <dbReference type="ChEBI" id="CHEBI:15378"/>
        <dbReference type="ChEBI" id="CHEBI:29985"/>
        <dbReference type="ChEBI" id="CHEBI:30616"/>
        <dbReference type="ChEBI" id="CHEBI:43474"/>
        <dbReference type="ChEBI" id="CHEBI:58359"/>
        <dbReference type="ChEBI" id="CHEBI:78515"/>
        <dbReference type="ChEBI" id="CHEBI:78516"/>
        <dbReference type="ChEBI" id="CHEBI:456216"/>
    </reaction>
</comment>
<organism evidence="2 3">
    <name type="scientific">Diaphorobacter nitroreducens</name>
    <dbReference type="NCBI Taxonomy" id="164759"/>
    <lineage>
        <taxon>Bacteria</taxon>
        <taxon>Pseudomonadati</taxon>
        <taxon>Pseudomonadota</taxon>
        <taxon>Betaproteobacteria</taxon>
        <taxon>Burkholderiales</taxon>
        <taxon>Comamonadaceae</taxon>
        <taxon>Diaphorobacter</taxon>
    </lineage>
</organism>
<keyword evidence="3" id="KW-1185">Reference proteome</keyword>
<dbReference type="GO" id="GO:0006450">
    <property type="term" value="P:regulation of translational fidelity"/>
    <property type="evidence" value="ECO:0007669"/>
    <property type="project" value="InterPro"/>
</dbReference>
<dbReference type="SUPFAM" id="SSF141000">
    <property type="entry name" value="Glu-tRNAGln amidotransferase C subunit"/>
    <property type="match status" value="1"/>
</dbReference>
<dbReference type="GO" id="GO:0070681">
    <property type="term" value="P:glutaminyl-tRNAGln biosynthesis via transamidation"/>
    <property type="evidence" value="ECO:0007669"/>
    <property type="project" value="TreeGrafter"/>
</dbReference>
<evidence type="ECO:0000313" key="3">
    <source>
        <dbReference type="Proteomes" id="UP000271868"/>
    </source>
</evidence>
<dbReference type="PANTHER" id="PTHR15004:SF0">
    <property type="entry name" value="GLUTAMYL-TRNA(GLN) AMIDOTRANSFERASE SUBUNIT C, MITOCHONDRIAL"/>
    <property type="match status" value="1"/>
</dbReference>
<comment type="subunit">
    <text evidence="1">Heterotrimer of A, B and C subunits.</text>
</comment>
<sequence>MALTPQDIGRIANLARLELSPGESERMLTQLNGFFGIVEKMQAVDTHGIAPLSHPVAVVRDVQLRLREDVASEPDQREANQRSAPAVERGLFLVPKVIE</sequence>
<dbReference type="Pfam" id="PF02686">
    <property type="entry name" value="GatC"/>
    <property type="match status" value="1"/>
</dbReference>